<dbReference type="GO" id="GO:0016020">
    <property type="term" value="C:membrane"/>
    <property type="evidence" value="ECO:0007669"/>
    <property type="project" value="UniProtKB-SubCell"/>
</dbReference>
<comment type="similarity">
    <text evidence="3">Belongs to the glycosyltransferase 31 family. Beta3-Gal-T subfamily.</text>
</comment>
<keyword evidence="10" id="KW-1133">Transmembrane helix</keyword>
<comment type="subcellular location">
    <subcellularLocation>
        <location evidence="1">Membrane</location>
        <topology evidence="1">Single-pass type II membrane protein</topology>
    </subcellularLocation>
</comment>
<proteinExistence type="inferred from homology"/>
<evidence type="ECO:0000256" key="3">
    <source>
        <dbReference type="ARBA" id="ARBA00006462"/>
    </source>
</evidence>
<reference evidence="13 14" key="1">
    <citation type="submission" date="2018-04" db="EMBL/GenBank/DDBJ databases">
        <authorList>
            <person name="Zhang X."/>
            <person name="Yuan J."/>
            <person name="Li F."/>
            <person name="Xiang J."/>
        </authorList>
    </citation>
    <scope>NUCLEOTIDE SEQUENCE [LARGE SCALE GENOMIC DNA]</scope>
    <source>
        <tissue evidence="13">Muscle</tissue>
    </source>
</reference>
<organism evidence="13 14">
    <name type="scientific">Penaeus vannamei</name>
    <name type="common">Whiteleg shrimp</name>
    <name type="synonym">Litopenaeus vannamei</name>
    <dbReference type="NCBI Taxonomy" id="6689"/>
    <lineage>
        <taxon>Eukaryota</taxon>
        <taxon>Metazoa</taxon>
        <taxon>Ecdysozoa</taxon>
        <taxon>Arthropoda</taxon>
        <taxon>Crustacea</taxon>
        <taxon>Multicrustacea</taxon>
        <taxon>Malacostraca</taxon>
        <taxon>Eumalacostraca</taxon>
        <taxon>Eucarida</taxon>
        <taxon>Decapoda</taxon>
        <taxon>Dendrobranchiata</taxon>
        <taxon>Penaeoidea</taxon>
        <taxon>Penaeidae</taxon>
        <taxon>Penaeus</taxon>
    </lineage>
</organism>
<keyword evidence="11" id="KW-0472">Membrane</keyword>
<evidence type="ECO:0000256" key="6">
    <source>
        <dbReference type="ARBA" id="ARBA00022679"/>
    </source>
</evidence>
<evidence type="ECO:0000259" key="12">
    <source>
        <dbReference type="Pfam" id="PF02434"/>
    </source>
</evidence>
<dbReference type="AlphaFoldDB" id="A0A423TGR2"/>
<feature type="domain" description="Fringe-like glycosyltransferase" evidence="12">
    <location>
        <begin position="31"/>
        <end position="193"/>
    </location>
</feature>
<evidence type="ECO:0000313" key="13">
    <source>
        <dbReference type="EMBL" id="ROT75636.1"/>
    </source>
</evidence>
<evidence type="ECO:0000256" key="2">
    <source>
        <dbReference type="ARBA" id="ARBA00004922"/>
    </source>
</evidence>
<keyword evidence="8" id="KW-0547">Nucleotide-binding</keyword>
<keyword evidence="7" id="KW-0812">Transmembrane</keyword>
<dbReference type="Pfam" id="PF02434">
    <property type="entry name" value="Fringe"/>
    <property type="match status" value="1"/>
</dbReference>
<comment type="pathway">
    <text evidence="2">Protein modification; protein glycosylation.</text>
</comment>
<keyword evidence="14" id="KW-1185">Reference proteome</keyword>
<sequence length="346" mass="38693">MGIRTSDGTVVMADDSREYIYALLPEPPLPYHDTRSSHVAATWARHCTRAVFLSTAGDSRLPDVFITPGAASYQELWGKVTQGFEWAYGNRHDFDWVVKADDDTFLVVENLQAALLRLDPDRALATGVQLRTWDTGSAYFNGGAGYVLSRGAVRRLVEDGLRGRRCGENLNLGANEDVNMALCLAHLGVVFLDSRDSLGRQRFHMYPPHELIDPRQANSITHLWLKRQSVFPYKFGYAELSDEAISFHYVDARSMYLLYYLVYVVNPNNQVTPINQIDRGGQADEAQDQWKEAVDQLQALVDTKKLTTAVVVSEKVLSEVGAPAEEAERHATTVRAPRVGQKFTGL</sequence>
<dbReference type="OrthoDB" id="414175at2759"/>
<reference evidence="13 14" key="2">
    <citation type="submission" date="2019-01" db="EMBL/GenBank/DDBJ databases">
        <title>The decoding of complex shrimp genome reveals the adaptation for benthos swimmer, frequently molting mechanism and breeding impact on genome.</title>
        <authorList>
            <person name="Sun Y."/>
            <person name="Gao Y."/>
            <person name="Yu Y."/>
        </authorList>
    </citation>
    <scope>NUCLEOTIDE SEQUENCE [LARGE SCALE GENOMIC DNA]</scope>
    <source>
        <tissue evidence="13">Muscle</tissue>
    </source>
</reference>
<dbReference type="Proteomes" id="UP000283509">
    <property type="component" value="Unassembled WGS sequence"/>
</dbReference>
<dbReference type="EC" id="2.4.1.122" evidence="4"/>
<evidence type="ECO:0000256" key="9">
    <source>
        <dbReference type="ARBA" id="ARBA00022968"/>
    </source>
</evidence>
<gene>
    <name evidence="13" type="ORF">C7M84_005814</name>
</gene>
<comment type="caution">
    <text evidence="13">The sequence shown here is derived from an EMBL/GenBank/DDBJ whole genome shotgun (WGS) entry which is preliminary data.</text>
</comment>
<name>A0A423TGR2_PENVA</name>
<dbReference type="Gene3D" id="3.90.550.50">
    <property type="match status" value="1"/>
</dbReference>
<evidence type="ECO:0000256" key="10">
    <source>
        <dbReference type="ARBA" id="ARBA00022989"/>
    </source>
</evidence>
<keyword evidence="5 13" id="KW-0328">Glycosyltransferase</keyword>
<dbReference type="GO" id="GO:0000166">
    <property type="term" value="F:nucleotide binding"/>
    <property type="evidence" value="ECO:0007669"/>
    <property type="project" value="UniProtKB-KW"/>
</dbReference>
<evidence type="ECO:0000313" key="14">
    <source>
        <dbReference type="Proteomes" id="UP000283509"/>
    </source>
</evidence>
<accession>A0A423TGR2</accession>
<protein>
    <recommendedName>
        <fullName evidence="4">N-acetylgalactosaminide beta-1,3-galactosyltransferase</fullName>
        <ecNumber evidence="4">2.4.1.122</ecNumber>
    </recommendedName>
</protein>
<evidence type="ECO:0000256" key="8">
    <source>
        <dbReference type="ARBA" id="ARBA00022741"/>
    </source>
</evidence>
<dbReference type="InterPro" id="IPR003378">
    <property type="entry name" value="Fringe-like_glycosylTrfase"/>
</dbReference>
<dbReference type="STRING" id="6689.A0A423TGR2"/>
<keyword evidence="6 13" id="KW-0808">Transferase</keyword>
<keyword evidence="9" id="KW-0735">Signal-anchor</keyword>
<evidence type="ECO:0000256" key="1">
    <source>
        <dbReference type="ARBA" id="ARBA00004606"/>
    </source>
</evidence>
<evidence type="ECO:0000256" key="5">
    <source>
        <dbReference type="ARBA" id="ARBA00022676"/>
    </source>
</evidence>
<dbReference type="GO" id="GO:0016263">
    <property type="term" value="F:glycoprotein-N-acetylgalactosamine 3-beta-galactosyltransferase activity"/>
    <property type="evidence" value="ECO:0007669"/>
    <property type="project" value="UniProtKB-EC"/>
</dbReference>
<dbReference type="InterPro" id="IPR026050">
    <property type="entry name" value="C1GALT1/C1GALT1_chp1"/>
</dbReference>
<evidence type="ECO:0000256" key="4">
    <source>
        <dbReference type="ARBA" id="ARBA00012557"/>
    </source>
</evidence>
<dbReference type="PANTHER" id="PTHR23033:SF14">
    <property type="entry name" value="GLYCOPROTEIN-N-ACETYLGALACTOSAMINE 3-BETA-GALACTOSYLTRANSFERASE 1-RELATED"/>
    <property type="match status" value="1"/>
</dbReference>
<dbReference type="EMBL" id="QCYY01001749">
    <property type="protein sequence ID" value="ROT75636.1"/>
    <property type="molecule type" value="Genomic_DNA"/>
</dbReference>
<evidence type="ECO:0000256" key="11">
    <source>
        <dbReference type="ARBA" id="ARBA00023136"/>
    </source>
</evidence>
<dbReference type="PANTHER" id="PTHR23033">
    <property type="entry name" value="BETA1,3-GALACTOSYLTRANSFERASE"/>
    <property type="match status" value="1"/>
</dbReference>
<evidence type="ECO:0000256" key="7">
    <source>
        <dbReference type="ARBA" id="ARBA00022692"/>
    </source>
</evidence>